<name>A0AAV8S4R8_9ROSI</name>
<evidence type="ECO:0000313" key="5">
    <source>
        <dbReference type="Proteomes" id="UP001159364"/>
    </source>
</evidence>
<dbReference type="InterPro" id="IPR011992">
    <property type="entry name" value="EF-hand-dom_pair"/>
</dbReference>
<dbReference type="SMART" id="SM00054">
    <property type="entry name" value="EFh"/>
    <property type="match status" value="2"/>
</dbReference>
<keyword evidence="1" id="KW-0472">Membrane</keyword>
<evidence type="ECO:0000313" key="4">
    <source>
        <dbReference type="EMBL" id="KAJ8747053.1"/>
    </source>
</evidence>
<keyword evidence="1" id="KW-1133">Transmembrane helix</keyword>
<feature type="transmembrane region" description="Helical" evidence="1">
    <location>
        <begin position="236"/>
        <end position="259"/>
    </location>
</feature>
<keyword evidence="5" id="KW-1185">Reference proteome</keyword>
<reference evidence="4 5" key="1">
    <citation type="submission" date="2021-09" db="EMBL/GenBank/DDBJ databases">
        <title>Genomic insights and catalytic innovation underlie evolution of tropane alkaloids biosynthesis.</title>
        <authorList>
            <person name="Wang Y.-J."/>
            <person name="Tian T."/>
            <person name="Huang J.-P."/>
            <person name="Huang S.-X."/>
        </authorList>
    </citation>
    <scope>NUCLEOTIDE SEQUENCE [LARGE SCALE GENOMIC DNA]</scope>
    <source>
        <strain evidence="4">KIB-2018</strain>
        <tissue evidence="4">Leaf</tissue>
    </source>
</reference>
<dbReference type="SUPFAM" id="SSF47473">
    <property type="entry name" value="EF-hand"/>
    <property type="match status" value="1"/>
</dbReference>
<dbReference type="Gene3D" id="1.10.238.10">
    <property type="entry name" value="EF-hand"/>
    <property type="match status" value="1"/>
</dbReference>
<proteinExistence type="predicted"/>
<feature type="domain" description="MATH" evidence="2">
    <location>
        <begin position="204"/>
        <end position="276"/>
    </location>
</feature>
<dbReference type="AlphaFoldDB" id="A0AAV8S4R8"/>
<evidence type="ECO:0000259" key="2">
    <source>
        <dbReference type="PROSITE" id="PS50144"/>
    </source>
</evidence>
<dbReference type="EMBL" id="JAIWQS010000247">
    <property type="protein sequence ID" value="KAJ8747053.1"/>
    <property type="molecule type" value="Genomic_DNA"/>
</dbReference>
<feature type="domain" description="EF-hand" evidence="3">
    <location>
        <begin position="53"/>
        <end position="88"/>
    </location>
</feature>
<dbReference type="Pfam" id="PF13499">
    <property type="entry name" value="EF-hand_7"/>
    <property type="match status" value="1"/>
</dbReference>
<protein>
    <submittedName>
        <fullName evidence="4">Uncharacterized protein</fullName>
    </submittedName>
</protein>
<dbReference type="PROSITE" id="PS50222">
    <property type="entry name" value="EF_HAND_2"/>
    <property type="match status" value="2"/>
</dbReference>
<accession>A0AAV8S4R8</accession>
<dbReference type="CDD" id="cd00051">
    <property type="entry name" value="EFh"/>
    <property type="match status" value="1"/>
</dbReference>
<feature type="domain" description="EF-hand" evidence="3">
    <location>
        <begin position="93"/>
        <end position="128"/>
    </location>
</feature>
<comment type="caution">
    <text evidence="4">The sequence shown here is derived from an EMBL/GenBank/DDBJ whole genome shotgun (WGS) entry which is preliminary data.</text>
</comment>
<dbReference type="PROSITE" id="PS50144">
    <property type="entry name" value="MATH"/>
    <property type="match status" value="1"/>
</dbReference>
<dbReference type="GO" id="GO:0005509">
    <property type="term" value="F:calcium ion binding"/>
    <property type="evidence" value="ECO:0007669"/>
    <property type="project" value="InterPro"/>
</dbReference>
<organism evidence="4 5">
    <name type="scientific">Erythroxylum novogranatense</name>
    <dbReference type="NCBI Taxonomy" id="1862640"/>
    <lineage>
        <taxon>Eukaryota</taxon>
        <taxon>Viridiplantae</taxon>
        <taxon>Streptophyta</taxon>
        <taxon>Embryophyta</taxon>
        <taxon>Tracheophyta</taxon>
        <taxon>Spermatophyta</taxon>
        <taxon>Magnoliopsida</taxon>
        <taxon>eudicotyledons</taxon>
        <taxon>Gunneridae</taxon>
        <taxon>Pentapetalae</taxon>
        <taxon>rosids</taxon>
        <taxon>fabids</taxon>
        <taxon>Malpighiales</taxon>
        <taxon>Erythroxylaceae</taxon>
        <taxon>Erythroxylum</taxon>
    </lineage>
</organism>
<dbReference type="Proteomes" id="UP001159364">
    <property type="component" value="Unassembled WGS sequence"/>
</dbReference>
<keyword evidence="1" id="KW-0812">Transmembrane</keyword>
<gene>
    <name evidence="4" type="ORF">K2173_011397</name>
</gene>
<dbReference type="InterPro" id="IPR002083">
    <property type="entry name" value="MATH/TRAF_dom"/>
</dbReference>
<sequence>MSWLLQIDIGQVFQPWVQRRRLAYAKLKHVISGILQHLKQRALGRLLTDDGQPNEEVIRKLFEAIDENNDKKFSASELRALIIGIRFEEIHLDKENAVAKVMRDFDTSNDESIDENEFVAGVIKWLNEARRAGASASVLGDEDNYLCSVHRNQTSPCFQLTCSSCLVSFVSIPFCTPQTLTKRYARFVSSISSGIIRTKRHLPPHHYSLRIKQFSLLAEKQQKYESFAFEAGGYKWYVLYLLFPLLFIFIFTSSLFVIINYKVSNIIIYFILMSNF</sequence>
<dbReference type="InterPro" id="IPR002048">
    <property type="entry name" value="EF_hand_dom"/>
</dbReference>
<evidence type="ECO:0000259" key="3">
    <source>
        <dbReference type="PROSITE" id="PS50222"/>
    </source>
</evidence>
<evidence type="ECO:0000256" key="1">
    <source>
        <dbReference type="SAM" id="Phobius"/>
    </source>
</evidence>